<evidence type="ECO:0000256" key="3">
    <source>
        <dbReference type="ARBA" id="ARBA00022692"/>
    </source>
</evidence>
<evidence type="ECO:0000313" key="9">
    <source>
        <dbReference type="Proteomes" id="UP000297245"/>
    </source>
</evidence>
<sequence length="312" mass="35551">MYESAVRQRIHADKSLSTDGHAFTKSPSSSNTIVYVEWQKDNEYIVSGYRRIQYCWKGCLQSVYGYLHNETGNIHTHLWGGVLFVYVLVTVKPTQLTPYETTWMDSAMFSVFFASAIFCLFCSAIFHTSMCHSREVRRRCHAFDYVGIMVLNLGSHFPLLYYGYFCEPFFQIFYISAITIANGAAAFVVLDEEYSKPTHRGARTVVFLSLGLAAAIPVCHWLFVHGISKTLTDMGVKWFLLSGSFYIGGSLLYANRIPERFSPGTFDYFLHSHQIFHVCVVLGAYLHYVFISIALDHSYSLSECRLQHSTAP</sequence>
<keyword evidence="6" id="KW-0862">Zinc</keyword>
<dbReference type="GO" id="GO:0046872">
    <property type="term" value="F:metal ion binding"/>
    <property type="evidence" value="ECO:0007669"/>
    <property type="project" value="UniProtKB-KW"/>
</dbReference>
<dbReference type="Pfam" id="PF03006">
    <property type="entry name" value="HlyIII"/>
    <property type="match status" value="1"/>
</dbReference>
<evidence type="ECO:0000256" key="1">
    <source>
        <dbReference type="ARBA" id="ARBA00004141"/>
    </source>
</evidence>
<proteinExistence type="inferred from homology"/>
<reference evidence="8 9" key="1">
    <citation type="journal article" date="2019" name="Nat. Ecol. Evol.">
        <title>Megaphylogeny resolves global patterns of mushroom evolution.</title>
        <authorList>
            <person name="Varga T."/>
            <person name="Krizsan K."/>
            <person name="Foldi C."/>
            <person name="Dima B."/>
            <person name="Sanchez-Garcia M."/>
            <person name="Sanchez-Ramirez S."/>
            <person name="Szollosi G.J."/>
            <person name="Szarkandi J.G."/>
            <person name="Papp V."/>
            <person name="Albert L."/>
            <person name="Andreopoulos W."/>
            <person name="Angelini C."/>
            <person name="Antonin V."/>
            <person name="Barry K.W."/>
            <person name="Bougher N.L."/>
            <person name="Buchanan P."/>
            <person name="Buyck B."/>
            <person name="Bense V."/>
            <person name="Catcheside P."/>
            <person name="Chovatia M."/>
            <person name="Cooper J."/>
            <person name="Damon W."/>
            <person name="Desjardin D."/>
            <person name="Finy P."/>
            <person name="Geml J."/>
            <person name="Haridas S."/>
            <person name="Hughes K."/>
            <person name="Justo A."/>
            <person name="Karasinski D."/>
            <person name="Kautmanova I."/>
            <person name="Kiss B."/>
            <person name="Kocsube S."/>
            <person name="Kotiranta H."/>
            <person name="LaButti K.M."/>
            <person name="Lechner B.E."/>
            <person name="Liimatainen K."/>
            <person name="Lipzen A."/>
            <person name="Lukacs Z."/>
            <person name="Mihaltcheva S."/>
            <person name="Morgado L.N."/>
            <person name="Niskanen T."/>
            <person name="Noordeloos M.E."/>
            <person name="Ohm R.A."/>
            <person name="Ortiz-Santana B."/>
            <person name="Ovrebo C."/>
            <person name="Racz N."/>
            <person name="Riley R."/>
            <person name="Savchenko A."/>
            <person name="Shiryaev A."/>
            <person name="Soop K."/>
            <person name="Spirin V."/>
            <person name="Szebenyi C."/>
            <person name="Tomsovsky M."/>
            <person name="Tulloss R.E."/>
            <person name="Uehling J."/>
            <person name="Grigoriev I.V."/>
            <person name="Vagvolgyi C."/>
            <person name="Papp T."/>
            <person name="Martin F.M."/>
            <person name="Miettinen O."/>
            <person name="Hibbett D.S."/>
            <person name="Nagy L.G."/>
        </authorList>
    </citation>
    <scope>NUCLEOTIDE SEQUENCE [LARGE SCALE GENOMIC DNA]</scope>
    <source>
        <strain evidence="8 9">CBS 962.96</strain>
    </source>
</reference>
<name>A0A4S8MGV0_DENBC</name>
<accession>A0A4S8MGV0</accession>
<feature type="transmembrane region" description="Helical" evidence="7">
    <location>
        <begin position="169"/>
        <end position="190"/>
    </location>
</feature>
<feature type="binding site" evidence="6">
    <location>
        <position position="273"/>
    </location>
    <ligand>
        <name>Zn(2+)</name>
        <dbReference type="ChEBI" id="CHEBI:29105"/>
    </ligand>
</feature>
<comment type="subcellular location">
    <subcellularLocation>
        <location evidence="1">Membrane</location>
        <topology evidence="1">Multi-pass membrane protein</topology>
    </subcellularLocation>
</comment>
<evidence type="ECO:0000256" key="7">
    <source>
        <dbReference type="SAM" id="Phobius"/>
    </source>
</evidence>
<evidence type="ECO:0000313" key="8">
    <source>
        <dbReference type="EMBL" id="THV01867.1"/>
    </source>
</evidence>
<feature type="binding site" evidence="6">
    <location>
        <position position="277"/>
    </location>
    <ligand>
        <name>Zn(2+)</name>
        <dbReference type="ChEBI" id="CHEBI:29105"/>
    </ligand>
</feature>
<dbReference type="EMBL" id="ML179083">
    <property type="protein sequence ID" value="THV01867.1"/>
    <property type="molecule type" value="Genomic_DNA"/>
</dbReference>
<evidence type="ECO:0000256" key="4">
    <source>
        <dbReference type="ARBA" id="ARBA00022989"/>
    </source>
</evidence>
<evidence type="ECO:0000256" key="6">
    <source>
        <dbReference type="PIRSR" id="PIRSR604254-1"/>
    </source>
</evidence>
<dbReference type="GO" id="GO:0016020">
    <property type="term" value="C:membrane"/>
    <property type="evidence" value="ECO:0007669"/>
    <property type="project" value="UniProtKB-SubCell"/>
</dbReference>
<comment type="similarity">
    <text evidence="2">Belongs to the ADIPOR family.</text>
</comment>
<feature type="transmembrane region" description="Helical" evidence="7">
    <location>
        <begin position="202"/>
        <end position="223"/>
    </location>
</feature>
<evidence type="ECO:0000256" key="2">
    <source>
        <dbReference type="ARBA" id="ARBA00007018"/>
    </source>
</evidence>
<feature type="transmembrane region" description="Helical" evidence="7">
    <location>
        <begin position="78"/>
        <end position="95"/>
    </location>
</feature>
<organism evidence="8 9">
    <name type="scientific">Dendrothele bispora (strain CBS 962.96)</name>
    <dbReference type="NCBI Taxonomy" id="1314807"/>
    <lineage>
        <taxon>Eukaryota</taxon>
        <taxon>Fungi</taxon>
        <taxon>Dikarya</taxon>
        <taxon>Basidiomycota</taxon>
        <taxon>Agaricomycotina</taxon>
        <taxon>Agaricomycetes</taxon>
        <taxon>Agaricomycetidae</taxon>
        <taxon>Agaricales</taxon>
        <taxon>Agaricales incertae sedis</taxon>
        <taxon>Dendrothele</taxon>
    </lineage>
</organism>
<keyword evidence="6" id="KW-0479">Metal-binding</keyword>
<keyword evidence="9" id="KW-1185">Reference proteome</keyword>
<dbReference type="AlphaFoldDB" id="A0A4S8MGV0"/>
<dbReference type="PANTHER" id="PTHR20855:SF52">
    <property type="entry name" value="ADIPONECTIN RECEPTOR PROTEIN"/>
    <property type="match status" value="1"/>
</dbReference>
<evidence type="ECO:0000256" key="5">
    <source>
        <dbReference type="ARBA" id="ARBA00023136"/>
    </source>
</evidence>
<keyword evidence="4 7" id="KW-1133">Transmembrane helix</keyword>
<dbReference type="GO" id="GO:0038023">
    <property type="term" value="F:signaling receptor activity"/>
    <property type="evidence" value="ECO:0007669"/>
    <property type="project" value="TreeGrafter"/>
</dbReference>
<dbReference type="Proteomes" id="UP000297245">
    <property type="component" value="Unassembled WGS sequence"/>
</dbReference>
<feature type="binding site" evidence="6">
    <location>
        <position position="127"/>
    </location>
    <ligand>
        <name>Zn(2+)</name>
        <dbReference type="ChEBI" id="CHEBI:29105"/>
    </ligand>
</feature>
<keyword evidence="5 7" id="KW-0472">Membrane</keyword>
<dbReference type="OrthoDB" id="529367at2759"/>
<protein>
    <submittedName>
        <fullName evidence="8">HlyIII-domain-containing protein</fullName>
    </submittedName>
</protein>
<feature type="transmembrane region" description="Helical" evidence="7">
    <location>
        <begin position="235"/>
        <end position="254"/>
    </location>
</feature>
<dbReference type="InterPro" id="IPR004254">
    <property type="entry name" value="AdipoR/HlyIII-related"/>
</dbReference>
<dbReference type="PANTHER" id="PTHR20855">
    <property type="entry name" value="ADIPOR/PROGESTIN RECEPTOR-RELATED"/>
    <property type="match status" value="1"/>
</dbReference>
<dbReference type="GO" id="GO:0006882">
    <property type="term" value="P:intracellular zinc ion homeostasis"/>
    <property type="evidence" value="ECO:0007669"/>
    <property type="project" value="TreeGrafter"/>
</dbReference>
<feature type="transmembrane region" description="Helical" evidence="7">
    <location>
        <begin position="142"/>
        <end position="163"/>
    </location>
</feature>
<keyword evidence="3 7" id="KW-0812">Transmembrane</keyword>
<feature type="transmembrane region" description="Helical" evidence="7">
    <location>
        <begin position="275"/>
        <end position="295"/>
    </location>
</feature>
<feature type="transmembrane region" description="Helical" evidence="7">
    <location>
        <begin position="107"/>
        <end position="130"/>
    </location>
</feature>
<gene>
    <name evidence="8" type="ORF">K435DRAFT_749984</name>
</gene>